<dbReference type="STRING" id="1353009.A0A1Y2IG46"/>
<proteinExistence type="inferred from homology"/>
<dbReference type="Gene3D" id="1.10.287.410">
    <property type="match status" value="1"/>
</dbReference>
<dbReference type="PRINTS" id="PR00724">
    <property type="entry name" value="CRBOXYPTASEC"/>
</dbReference>
<evidence type="ECO:0000256" key="4">
    <source>
        <dbReference type="ARBA" id="ARBA00022801"/>
    </source>
</evidence>
<comment type="similarity">
    <text evidence="1">Belongs to the peptidase S10 family.</text>
</comment>
<dbReference type="SUPFAM" id="SSF53474">
    <property type="entry name" value="alpha/beta-Hydrolases"/>
    <property type="match status" value="1"/>
</dbReference>
<dbReference type="OrthoDB" id="443318at2759"/>
<dbReference type="GO" id="GO:0004185">
    <property type="term" value="F:serine-type carboxypeptidase activity"/>
    <property type="evidence" value="ECO:0007669"/>
    <property type="project" value="InterPro"/>
</dbReference>
<keyword evidence="2" id="KW-0121">Carboxypeptidase</keyword>
<name>A0A1Y2IG46_TRAC3</name>
<keyword evidence="5" id="KW-0325">Glycoprotein</keyword>
<dbReference type="GO" id="GO:0006508">
    <property type="term" value="P:proteolysis"/>
    <property type="evidence" value="ECO:0007669"/>
    <property type="project" value="UniProtKB-KW"/>
</dbReference>
<dbReference type="AlphaFoldDB" id="A0A1Y2IG46"/>
<keyword evidence="4 6" id="KW-0378">Hydrolase</keyword>
<evidence type="ECO:0000256" key="1">
    <source>
        <dbReference type="ARBA" id="ARBA00009431"/>
    </source>
</evidence>
<sequence>MRILSYLGAIGTSLYAFVVLPVVQATTIPRAAAYHPVRGEFASKIVQDGKLSYVRNSGVCETTPGVGQLSGYIDVGTNMSMWFWFFEARHDPENAPFTLWINGGPGTTSMEGVFQENGPCHVNPDGETTTLNPYSWNNISNIIYIDQPIGTGFSYGTIDVNSTFAAAPVVWTAFQVLFESKEFAKFQSREFVFATESYGGHYGPEFVTYFDEQNAMIRSGQLKGEYINVSALMINNGWYDPLIQNEAYVQFATFAPGYGQLQSDEVLAQLNQSFYGSGGCQEQERACYAAGESPESNGICARADAFCIENVFTPAVGDRDSLDLRQNGSSLNPFPPEFFIDFLQNATIMERIGAKTPFMDVSIAVELQFNSTGDDARSLLPQLAALANSKLKILVWAGDADINCNWLGVHHSMLAMDWYGNETLHRTPFKNMTIHGKSVAAIQNVDNFSFARVYEAGHQVPAFQPEASLEIFSQIVRKEQLHSIP</sequence>
<evidence type="ECO:0000313" key="6">
    <source>
        <dbReference type="EMBL" id="OSC99240.1"/>
    </source>
</evidence>
<evidence type="ECO:0000313" key="7">
    <source>
        <dbReference type="Proteomes" id="UP000193067"/>
    </source>
</evidence>
<evidence type="ECO:0000256" key="3">
    <source>
        <dbReference type="ARBA" id="ARBA00022670"/>
    </source>
</evidence>
<accession>A0A1Y2IG46</accession>
<evidence type="ECO:0000256" key="5">
    <source>
        <dbReference type="ARBA" id="ARBA00023180"/>
    </source>
</evidence>
<protein>
    <submittedName>
        <fullName evidence="6">Alpha/beta-hydrolase</fullName>
    </submittedName>
</protein>
<keyword evidence="3" id="KW-0645">Protease</keyword>
<keyword evidence="7" id="KW-1185">Reference proteome</keyword>
<dbReference type="PANTHER" id="PTHR11802">
    <property type="entry name" value="SERINE PROTEASE FAMILY S10 SERINE CARBOXYPEPTIDASE"/>
    <property type="match status" value="1"/>
</dbReference>
<evidence type="ECO:0000256" key="2">
    <source>
        <dbReference type="ARBA" id="ARBA00022645"/>
    </source>
</evidence>
<dbReference type="GO" id="GO:0000324">
    <property type="term" value="C:fungal-type vacuole"/>
    <property type="evidence" value="ECO:0007669"/>
    <property type="project" value="TreeGrafter"/>
</dbReference>
<dbReference type="EMBL" id="KZ084129">
    <property type="protein sequence ID" value="OSC99240.1"/>
    <property type="molecule type" value="Genomic_DNA"/>
</dbReference>
<dbReference type="InterPro" id="IPR001563">
    <property type="entry name" value="Peptidase_S10"/>
</dbReference>
<dbReference type="InterPro" id="IPR029058">
    <property type="entry name" value="AB_hydrolase_fold"/>
</dbReference>
<dbReference type="PANTHER" id="PTHR11802:SF453">
    <property type="entry name" value="S1, PUTATIVE-RELATED"/>
    <property type="match status" value="1"/>
</dbReference>
<organism evidence="6 7">
    <name type="scientific">Trametes coccinea (strain BRFM310)</name>
    <name type="common">Pycnoporus coccineus</name>
    <dbReference type="NCBI Taxonomy" id="1353009"/>
    <lineage>
        <taxon>Eukaryota</taxon>
        <taxon>Fungi</taxon>
        <taxon>Dikarya</taxon>
        <taxon>Basidiomycota</taxon>
        <taxon>Agaricomycotina</taxon>
        <taxon>Agaricomycetes</taxon>
        <taxon>Polyporales</taxon>
        <taxon>Polyporaceae</taxon>
        <taxon>Trametes</taxon>
    </lineage>
</organism>
<dbReference type="Gene3D" id="3.40.50.1820">
    <property type="entry name" value="alpha/beta hydrolase"/>
    <property type="match status" value="1"/>
</dbReference>
<gene>
    <name evidence="6" type="ORF">PYCCODRAFT_1373420</name>
</gene>
<dbReference type="Proteomes" id="UP000193067">
    <property type="component" value="Unassembled WGS sequence"/>
</dbReference>
<dbReference type="Pfam" id="PF00450">
    <property type="entry name" value="Peptidase_S10"/>
    <property type="match status" value="1"/>
</dbReference>
<reference evidence="6 7" key="1">
    <citation type="journal article" date="2015" name="Biotechnol. Biofuels">
        <title>Enhanced degradation of softwood versus hardwood by the white-rot fungus Pycnoporus coccineus.</title>
        <authorList>
            <person name="Couturier M."/>
            <person name="Navarro D."/>
            <person name="Chevret D."/>
            <person name="Henrissat B."/>
            <person name="Piumi F."/>
            <person name="Ruiz-Duenas F.J."/>
            <person name="Martinez A.T."/>
            <person name="Grigoriev I.V."/>
            <person name="Riley R."/>
            <person name="Lipzen A."/>
            <person name="Berrin J.G."/>
            <person name="Master E.R."/>
            <person name="Rosso M.N."/>
        </authorList>
    </citation>
    <scope>NUCLEOTIDE SEQUENCE [LARGE SCALE GENOMIC DNA]</scope>
    <source>
        <strain evidence="6 7">BRFM310</strain>
    </source>
</reference>